<accession>A0A9W4N686</accession>
<keyword evidence="1" id="KW-0560">Oxidoreductase</keyword>
<dbReference type="Gene3D" id="3.60.130.10">
    <property type="entry name" value="Clavaminate synthase-like"/>
    <property type="match status" value="1"/>
</dbReference>
<protein>
    <recommendedName>
        <fullName evidence="3">TauD/TfdA-like domain-containing protein</fullName>
    </recommendedName>
</protein>
<feature type="domain" description="TauD/TfdA-like" evidence="3">
    <location>
        <begin position="43"/>
        <end position="162"/>
    </location>
</feature>
<keyword evidence="2" id="KW-0045">Antibiotic biosynthesis</keyword>
<organism evidence="4 5">
    <name type="scientific">Penicillium salamii</name>
    <dbReference type="NCBI Taxonomy" id="1612424"/>
    <lineage>
        <taxon>Eukaryota</taxon>
        <taxon>Fungi</taxon>
        <taxon>Dikarya</taxon>
        <taxon>Ascomycota</taxon>
        <taxon>Pezizomycotina</taxon>
        <taxon>Eurotiomycetes</taxon>
        <taxon>Eurotiomycetidae</taxon>
        <taxon>Eurotiales</taxon>
        <taxon>Aspergillaceae</taxon>
        <taxon>Penicillium</taxon>
    </lineage>
</organism>
<dbReference type="PANTHER" id="PTHR10696:SF56">
    <property type="entry name" value="TAUD_TFDA-LIKE DOMAIN-CONTAINING PROTEIN"/>
    <property type="match status" value="1"/>
</dbReference>
<dbReference type="GO" id="GO:0017000">
    <property type="term" value="P:antibiotic biosynthetic process"/>
    <property type="evidence" value="ECO:0007669"/>
    <property type="project" value="UniProtKB-KW"/>
</dbReference>
<reference evidence="4" key="1">
    <citation type="submission" date="2021-07" db="EMBL/GenBank/DDBJ databases">
        <authorList>
            <person name="Branca A.L. A."/>
        </authorList>
    </citation>
    <scope>NUCLEOTIDE SEQUENCE</scope>
</reference>
<dbReference type="InterPro" id="IPR050411">
    <property type="entry name" value="AlphaKG_dependent_hydroxylases"/>
</dbReference>
<dbReference type="Pfam" id="PF02668">
    <property type="entry name" value="TauD"/>
    <property type="match status" value="1"/>
</dbReference>
<dbReference type="InterPro" id="IPR042098">
    <property type="entry name" value="TauD-like_sf"/>
</dbReference>
<dbReference type="PANTHER" id="PTHR10696">
    <property type="entry name" value="GAMMA-BUTYROBETAINE HYDROXYLASE-RELATED"/>
    <property type="match status" value="1"/>
</dbReference>
<dbReference type="GO" id="GO:0016491">
    <property type="term" value="F:oxidoreductase activity"/>
    <property type="evidence" value="ECO:0007669"/>
    <property type="project" value="UniProtKB-KW"/>
</dbReference>
<evidence type="ECO:0000313" key="4">
    <source>
        <dbReference type="EMBL" id="CAG8298804.1"/>
    </source>
</evidence>
<gene>
    <name evidence="4" type="ORF">PSALAMII_LOCUS1819</name>
</gene>
<dbReference type="SUPFAM" id="SSF51197">
    <property type="entry name" value="Clavaminate synthase-like"/>
    <property type="match status" value="1"/>
</dbReference>
<dbReference type="OrthoDB" id="2960375at2759"/>
<sequence>MQSSRRTMTTWLLPQSTRWYSTTIHAARQMTKLAPVVPHLKAQSVLDAQNQHHTNEVDRQLHTHGVLKITLGFSDNESQYLESLVKNLGTCHDHGPPITHSATRGLFWDVRPTTPSLAKDNRARSETMSEFPWHTDCSYEHDPPQFFALQVLQPDRCGGGTLSALRIERICSLLSPDAKSTLFKPEFEIKIPPEFVKDPTKGNILGSILSNSARDKSTVMRYREDIITPITASASLALKELRSALKELELSQDAILHLKSEDMPEGSIIIFDNRRWLHARNQIKDPNRHLRRVRWNATPFSGLSVIRRGGWYCALYFNKDWRGSTE</sequence>
<proteinExistence type="predicted"/>
<name>A0A9W4N686_9EURO</name>
<comment type="caution">
    <text evidence="4">The sequence shown here is derived from an EMBL/GenBank/DDBJ whole genome shotgun (WGS) entry which is preliminary data.</text>
</comment>
<evidence type="ECO:0000259" key="3">
    <source>
        <dbReference type="Pfam" id="PF02668"/>
    </source>
</evidence>
<dbReference type="InterPro" id="IPR003819">
    <property type="entry name" value="TauD/TfdA-like"/>
</dbReference>
<dbReference type="Proteomes" id="UP001152649">
    <property type="component" value="Unassembled WGS sequence"/>
</dbReference>
<keyword evidence="5" id="KW-1185">Reference proteome</keyword>
<evidence type="ECO:0000256" key="1">
    <source>
        <dbReference type="ARBA" id="ARBA00023002"/>
    </source>
</evidence>
<evidence type="ECO:0000313" key="5">
    <source>
        <dbReference type="Proteomes" id="UP001152649"/>
    </source>
</evidence>
<dbReference type="EMBL" id="CAJVPG010000066">
    <property type="protein sequence ID" value="CAG8298804.1"/>
    <property type="molecule type" value="Genomic_DNA"/>
</dbReference>
<evidence type="ECO:0000256" key="2">
    <source>
        <dbReference type="ARBA" id="ARBA00023194"/>
    </source>
</evidence>
<dbReference type="AlphaFoldDB" id="A0A9W4N686"/>